<proteinExistence type="predicted"/>
<evidence type="ECO:0000313" key="2">
    <source>
        <dbReference type="Proteomes" id="UP000298616"/>
    </source>
</evidence>
<dbReference type="RefSeq" id="WP_137090912.1">
    <property type="nucleotide sequence ID" value="NZ_CP028923.1"/>
</dbReference>
<dbReference type="SUPFAM" id="SSF160574">
    <property type="entry name" value="BT0923-like"/>
    <property type="match status" value="1"/>
</dbReference>
<protein>
    <submittedName>
        <fullName evidence="1">Uncharacterized protein</fullName>
    </submittedName>
</protein>
<dbReference type="EMBL" id="CP028923">
    <property type="protein sequence ID" value="QCK15314.1"/>
    <property type="molecule type" value="Genomic_DNA"/>
</dbReference>
<dbReference type="Gene3D" id="3.10.450.360">
    <property type="match status" value="1"/>
</dbReference>
<evidence type="ECO:0000313" key="1">
    <source>
        <dbReference type="EMBL" id="QCK15314.1"/>
    </source>
</evidence>
<reference evidence="1 2" key="1">
    <citation type="submission" date="2018-04" db="EMBL/GenBank/DDBJ databases">
        <title>Complete genome uncultured novel isolate.</title>
        <authorList>
            <person name="Merlino G."/>
        </authorList>
    </citation>
    <scope>NUCLEOTIDE SEQUENCE [LARGE SCALE GENOMIC DNA]</scope>
    <source>
        <strain evidence="2">R1DC9</strain>
    </source>
</reference>
<name>A0A4D7K376_9BACT</name>
<sequence>MKSLTLILLSICTIAIYAQDHKFKIDAKKVGKNETPEYVITAVERDFPTGDVIQYYVAEGDHVTSNWIVETENTMSSGEDIDHYTVVLKGENNSYIHALYNKDGELISSKMTAENFPLPDDIINFSTSGEYDGYRIVSDEFYRVKHHDHGKEYIQVNIENGKKHKKLFFNTDGTFMKEK</sequence>
<keyword evidence="2" id="KW-1185">Reference proteome</keyword>
<dbReference type="AlphaFoldDB" id="A0A4D7K376"/>
<dbReference type="OrthoDB" id="671924at2"/>
<dbReference type="Proteomes" id="UP000298616">
    <property type="component" value="Chromosome"/>
</dbReference>
<accession>A0A4D7K376</accession>
<dbReference type="KEGG" id="fpf:DCC35_11440"/>
<gene>
    <name evidence="1" type="ORF">DCC35_11440</name>
</gene>
<organism evidence="1 2">
    <name type="scientific">Mangrovivirga cuniculi</name>
    <dbReference type="NCBI Taxonomy" id="2715131"/>
    <lineage>
        <taxon>Bacteria</taxon>
        <taxon>Pseudomonadati</taxon>
        <taxon>Bacteroidota</taxon>
        <taxon>Cytophagia</taxon>
        <taxon>Cytophagales</taxon>
        <taxon>Mangrovivirgaceae</taxon>
        <taxon>Mangrovivirga</taxon>
    </lineage>
</organism>